<evidence type="ECO:0000313" key="2">
    <source>
        <dbReference type="Proteomes" id="UP000199632"/>
    </source>
</evidence>
<dbReference type="Proteomes" id="UP000199632">
    <property type="component" value="Unassembled WGS sequence"/>
</dbReference>
<sequence length="176" mass="18857">MASPIGHPAFRAATYVPWVPVFRWVGIAASALALGTLFATPPDAPVKKTDAFLTAETTGLLSIEATECFDDPEYDPMADDRVVVYIPCEEGADNQAYGFVYAPEGTFDRTAVATFAAARCGQAFDKLWRGASAEGLDFYPVLPTAETWADGDRVAMCVVYRPTGRLPGSVLPLAGR</sequence>
<accession>A0A1H3R049</accession>
<gene>
    <name evidence="1" type="ORF">SAMN05421684_3312</name>
</gene>
<dbReference type="EMBL" id="FNQB01000002">
    <property type="protein sequence ID" value="SDZ18618.1"/>
    <property type="molecule type" value="Genomic_DNA"/>
</dbReference>
<protein>
    <recommendedName>
        <fullName evidence="3">Septum formation</fullName>
    </recommendedName>
</protein>
<dbReference type="AlphaFoldDB" id="A0A1H3R049"/>
<name>A0A1H3R049_9ACTN</name>
<reference evidence="2" key="1">
    <citation type="submission" date="2016-10" db="EMBL/GenBank/DDBJ databases">
        <authorList>
            <person name="Varghese N."/>
            <person name="Submissions S."/>
        </authorList>
    </citation>
    <scope>NUCLEOTIDE SEQUENCE [LARGE SCALE GENOMIC DNA]</scope>
    <source>
        <strain evidence="2">DSM 44718</strain>
    </source>
</reference>
<keyword evidence="2" id="KW-1185">Reference proteome</keyword>
<organism evidence="1 2">
    <name type="scientific">Asanoa ishikariensis</name>
    <dbReference type="NCBI Taxonomy" id="137265"/>
    <lineage>
        <taxon>Bacteria</taxon>
        <taxon>Bacillati</taxon>
        <taxon>Actinomycetota</taxon>
        <taxon>Actinomycetes</taxon>
        <taxon>Micromonosporales</taxon>
        <taxon>Micromonosporaceae</taxon>
        <taxon>Asanoa</taxon>
    </lineage>
</organism>
<evidence type="ECO:0008006" key="3">
    <source>
        <dbReference type="Google" id="ProtNLM"/>
    </source>
</evidence>
<evidence type="ECO:0000313" key="1">
    <source>
        <dbReference type="EMBL" id="SDZ18618.1"/>
    </source>
</evidence>
<proteinExistence type="predicted"/>